<name>A0A3Q8XND4_9HYPH</name>
<evidence type="ECO:0000313" key="11">
    <source>
        <dbReference type="EMBL" id="AZN71516.1"/>
    </source>
</evidence>
<dbReference type="Proteomes" id="UP000268192">
    <property type="component" value="Chromosome"/>
</dbReference>
<dbReference type="GO" id="GO:0009055">
    <property type="term" value="F:electron transfer activity"/>
    <property type="evidence" value="ECO:0007669"/>
    <property type="project" value="InterPro"/>
</dbReference>
<dbReference type="InterPro" id="IPR036249">
    <property type="entry name" value="Thioredoxin-like_sf"/>
</dbReference>
<keyword evidence="4 7" id="KW-0408">Iron</keyword>
<feature type="binding site" evidence="5">
    <location>
        <position position="71"/>
    </location>
    <ligand>
        <name>Cu cation</name>
        <dbReference type="ChEBI" id="CHEBI:23378"/>
    </ligand>
</feature>
<keyword evidence="5" id="KW-0186">Copper</keyword>
<dbReference type="SUPFAM" id="SSF46626">
    <property type="entry name" value="Cytochrome c"/>
    <property type="match status" value="1"/>
</dbReference>
<accession>A0A3Q8XND4</accession>
<keyword evidence="3 5" id="KW-0479">Metal-binding</keyword>
<dbReference type="GO" id="GO:0020037">
    <property type="term" value="F:heme binding"/>
    <property type="evidence" value="ECO:0007669"/>
    <property type="project" value="InterPro"/>
</dbReference>
<dbReference type="Pfam" id="PF02630">
    <property type="entry name" value="SCO1-SenC"/>
    <property type="match status" value="1"/>
</dbReference>
<dbReference type="SUPFAM" id="SSF52833">
    <property type="entry name" value="Thioredoxin-like"/>
    <property type="match status" value="1"/>
</dbReference>
<dbReference type="Gene3D" id="3.40.30.10">
    <property type="entry name" value="Glutaredoxin"/>
    <property type="match status" value="1"/>
</dbReference>
<comment type="similarity">
    <text evidence="1">Belongs to the SCO1/2 family.</text>
</comment>
<dbReference type="InterPro" id="IPR009056">
    <property type="entry name" value="Cyt_c-like_dom"/>
</dbReference>
<evidence type="ECO:0000256" key="4">
    <source>
        <dbReference type="ARBA" id="ARBA00023004"/>
    </source>
</evidence>
<feature type="compositionally biased region" description="Polar residues" evidence="8">
    <location>
        <begin position="323"/>
        <end position="332"/>
    </location>
</feature>
<evidence type="ECO:0000256" key="9">
    <source>
        <dbReference type="SAM" id="SignalP"/>
    </source>
</evidence>
<dbReference type="InterPro" id="IPR003782">
    <property type="entry name" value="SCO1/SenC"/>
</dbReference>
<dbReference type="PANTHER" id="PTHR12151:SF25">
    <property type="entry name" value="LINALOOL DEHYDRATASE_ISOMERASE DOMAIN-CONTAINING PROTEIN"/>
    <property type="match status" value="1"/>
</dbReference>
<keyword evidence="2 7" id="KW-0349">Heme</keyword>
<evidence type="ECO:0000313" key="12">
    <source>
        <dbReference type="Proteomes" id="UP000268192"/>
    </source>
</evidence>
<evidence type="ECO:0000256" key="3">
    <source>
        <dbReference type="ARBA" id="ARBA00022723"/>
    </source>
</evidence>
<keyword evidence="6" id="KW-1015">Disulfide bond</keyword>
<dbReference type="KEGG" id="abaw:D5400_09770"/>
<keyword evidence="9" id="KW-0732">Signal</keyword>
<keyword evidence="12" id="KW-1185">Reference proteome</keyword>
<feature type="disulfide bond" description="Redox-active" evidence="6">
    <location>
        <begin position="67"/>
        <end position="71"/>
    </location>
</feature>
<dbReference type="PROSITE" id="PS51007">
    <property type="entry name" value="CYTC"/>
    <property type="match status" value="1"/>
</dbReference>
<evidence type="ECO:0000256" key="1">
    <source>
        <dbReference type="ARBA" id="ARBA00010996"/>
    </source>
</evidence>
<evidence type="ECO:0000259" key="10">
    <source>
        <dbReference type="PROSITE" id="PS51007"/>
    </source>
</evidence>
<dbReference type="OrthoDB" id="5296507at2"/>
<dbReference type="CDD" id="cd02968">
    <property type="entry name" value="SCO"/>
    <property type="match status" value="1"/>
</dbReference>
<feature type="compositionally biased region" description="Basic and acidic residues" evidence="8">
    <location>
        <begin position="309"/>
        <end position="319"/>
    </location>
</feature>
<gene>
    <name evidence="11" type="ORF">D5400_09770</name>
</gene>
<dbReference type="EMBL" id="CP032509">
    <property type="protein sequence ID" value="AZN71516.1"/>
    <property type="molecule type" value="Genomic_DNA"/>
</dbReference>
<dbReference type="AlphaFoldDB" id="A0A3Q8XND4"/>
<protein>
    <submittedName>
        <fullName evidence="11">SCO1/SenC/PrrC family cytochrome c oxidase assembly protein</fullName>
    </submittedName>
</protein>
<evidence type="ECO:0000256" key="5">
    <source>
        <dbReference type="PIRSR" id="PIRSR603782-1"/>
    </source>
</evidence>
<dbReference type="GO" id="GO:0046872">
    <property type="term" value="F:metal ion binding"/>
    <property type="evidence" value="ECO:0007669"/>
    <property type="project" value="UniProtKB-KW"/>
</dbReference>
<organism evidence="11 12">
    <name type="scientific">Georhizobium profundi</name>
    <dbReference type="NCBI Taxonomy" id="2341112"/>
    <lineage>
        <taxon>Bacteria</taxon>
        <taxon>Pseudomonadati</taxon>
        <taxon>Pseudomonadota</taxon>
        <taxon>Alphaproteobacteria</taxon>
        <taxon>Hyphomicrobiales</taxon>
        <taxon>Rhizobiaceae</taxon>
        <taxon>Georhizobium</taxon>
    </lineage>
</organism>
<reference evidence="11 12" key="1">
    <citation type="submission" date="2018-09" db="EMBL/GenBank/DDBJ databases">
        <title>Marinorhizobium profundi gen. nov., sp. nov., isolated from a deep-sea sediment sample from the New Britain Trench and proposal of Marinorhizobiaceae fam. nov. in the order Rhizobiales of the class Alphaproteobacteria.</title>
        <authorList>
            <person name="Cao J."/>
        </authorList>
    </citation>
    <scope>NUCLEOTIDE SEQUENCE [LARGE SCALE GENOMIC DNA]</scope>
    <source>
        <strain evidence="11 12">WS11</strain>
    </source>
</reference>
<evidence type="ECO:0000256" key="2">
    <source>
        <dbReference type="ARBA" id="ARBA00022617"/>
    </source>
</evidence>
<feature type="region of interest" description="Disordered" evidence="8">
    <location>
        <begin position="309"/>
        <end position="338"/>
    </location>
</feature>
<dbReference type="Gene3D" id="1.10.760.10">
    <property type="entry name" value="Cytochrome c-like domain"/>
    <property type="match status" value="1"/>
</dbReference>
<feature type="domain" description="Cytochrome c" evidence="10">
    <location>
        <begin position="209"/>
        <end position="301"/>
    </location>
</feature>
<evidence type="ECO:0000256" key="8">
    <source>
        <dbReference type="SAM" id="MobiDB-lite"/>
    </source>
</evidence>
<dbReference type="RefSeq" id="WP_126009826.1">
    <property type="nucleotide sequence ID" value="NZ_CP032509.1"/>
</dbReference>
<feature type="chain" id="PRO_5018580565" evidence="9">
    <location>
        <begin position="25"/>
        <end position="338"/>
    </location>
</feature>
<sequence>MKALCVVRLLLAFAAVCVPYLAAASPKRGVEYFTNLEVVTQDGETVRFYDDLIKDKVVVVSFIFTSCTDMCPINTARMTQVADVLGDALGKNVFFVSISVDPENDTPEKMRAFADAFYNGPGWTFVTGSPENLKTISYQLGNREEKRSDHINEIILGNDRTGEWARNTPFNEPERLATIIQEMDPEWRMETVIPPDQFLTLDDLRRYQVSADPGQVLFRKLCSGCHTVGVGDRVGPDLLGISERRDEEWIKRYIRDPAAVRQSNDLAAIELGLRYGGVRMPNLGLSENDATDLITYLNGQADNIARARAEAVAQQDHHAPVQPGNQNDTSDAAGQPHH</sequence>
<dbReference type="Pfam" id="PF00034">
    <property type="entry name" value="Cytochrom_C"/>
    <property type="match status" value="1"/>
</dbReference>
<evidence type="ECO:0000256" key="7">
    <source>
        <dbReference type="PROSITE-ProRule" id="PRU00433"/>
    </source>
</evidence>
<feature type="binding site" evidence="5">
    <location>
        <position position="67"/>
    </location>
    <ligand>
        <name>Cu cation</name>
        <dbReference type="ChEBI" id="CHEBI:23378"/>
    </ligand>
</feature>
<feature type="signal peptide" evidence="9">
    <location>
        <begin position="1"/>
        <end position="24"/>
    </location>
</feature>
<dbReference type="InterPro" id="IPR036909">
    <property type="entry name" value="Cyt_c-like_dom_sf"/>
</dbReference>
<evidence type="ECO:0000256" key="6">
    <source>
        <dbReference type="PIRSR" id="PIRSR603782-2"/>
    </source>
</evidence>
<dbReference type="PANTHER" id="PTHR12151">
    <property type="entry name" value="ELECTRON TRANSPORT PROTIN SCO1/SENC FAMILY MEMBER"/>
    <property type="match status" value="1"/>
</dbReference>
<proteinExistence type="inferred from homology"/>